<dbReference type="GO" id="GO:0003729">
    <property type="term" value="F:mRNA binding"/>
    <property type="evidence" value="ECO:0007669"/>
    <property type="project" value="TreeGrafter"/>
</dbReference>
<dbReference type="SMART" id="SM00316">
    <property type="entry name" value="S1"/>
    <property type="match status" value="4"/>
</dbReference>
<dbReference type="GO" id="GO:0005840">
    <property type="term" value="C:ribosome"/>
    <property type="evidence" value="ECO:0007669"/>
    <property type="project" value="UniProtKB-KW"/>
</dbReference>
<name>A0A0L6ZCT6_9CLOT</name>
<evidence type="ECO:0000256" key="2">
    <source>
        <dbReference type="ARBA" id="ARBA00022980"/>
    </source>
</evidence>
<comment type="caution">
    <text evidence="5">The sequence shown here is derived from an EMBL/GenBank/DDBJ whole genome shotgun (WGS) entry which is preliminary data.</text>
</comment>
<dbReference type="GO" id="GO:1990904">
    <property type="term" value="C:ribonucleoprotein complex"/>
    <property type="evidence" value="ECO:0007669"/>
    <property type="project" value="UniProtKB-KW"/>
</dbReference>
<feature type="domain" description="S1 motif" evidence="4">
    <location>
        <begin position="28"/>
        <end position="96"/>
    </location>
</feature>
<reference evidence="6" key="1">
    <citation type="submission" date="2015-08" db="EMBL/GenBank/DDBJ databases">
        <title>Genome sequence of the strict anaerobe Clostridium homopropionicum LuHBu1 (DSM 5847T).</title>
        <authorList>
            <person name="Poehlein A."/>
            <person name="Beck M."/>
            <person name="Schiel-Bengelsdorf B."/>
            <person name="Bengelsdorf F.R."/>
            <person name="Daniel R."/>
            <person name="Duerre P."/>
        </authorList>
    </citation>
    <scope>NUCLEOTIDE SEQUENCE [LARGE SCALE GENOMIC DNA]</scope>
    <source>
        <strain evidence="6">DSM 5847</strain>
    </source>
</reference>
<dbReference type="PRINTS" id="PR00681">
    <property type="entry name" value="RIBOSOMALS1"/>
</dbReference>
<protein>
    <submittedName>
        <fullName evidence="5">30S ribosomal protein S1</fullName>
    </submittedName>
</protein>
<dbReference type="InterPro" id="IPR012340">
    <property type="entry name" value="NA-bd_OB-fold"/>
</dbReference>
<dbReference type="GO" id="GO:0003735">
    <property type="term" value="F:structural constituent of ribosome"/>
    <property type="evidence" value="ECO:0007669"/>
    <property type="project" value="TreeGrafter"/>
</dbReference>
<evidence type="ECO:0000256" key="1">
    <source>
        <dbReference type="ARBA" id="ARBA00006767"/>
    </source>
</evidence>
<dbReference type="EMBL" id="LHUR01000012">
    <property type="protein sequence ID" value="KOA20781.1"/>
    <property type="molecule type" value="Genomic_DNA"/>
</dbReference>
<dbReference type="STRING" id="36844.SAMN04488501_10376"/>
<sequence>MTMENMDSISMKDMMNEIEKSMKPIYSGDIIEGKVISVSDNEVLVNIGYISDGIIKKEEITDEEISLKEILKPDDEINVYVMKVNDGEGNVVLSKKKADSLKVWEELQDKFEKAETIEVKIKEVIKGGLVAYIGDTRAFIPASQASNSFVKDLNEFVGKSLIVKIIEFDPEKKRVVLSGKEVEKEAAEAEKAKFWSKIKKGDKVSGTVKRLAKFGAFVDIGGVDGLIHNSDLSWGRVNHPSEVVKEGDKVEVFVLDLNKETGKIALGLKDVEKDPWNEIDNNFKINDIVKGKVVRLTDFGAFVEIEKGIEGLVHISQITEENIAKPSQALNIGDEVKVKILELNKEGKKIALSIKEADTSVQEELAKYNQEDEGNFLFADLLKNMKF</sequence>
<dbReference type="GO" id="GO:0005737">
    <property type="term" value="C:cytoplasm"/>
    <property type="evidence" value="ECO:0007669"/>
    <property type="project" value="UniProtKB-ARBA"/>
</dbReference>
<proteinExistence type="inferred from homology"/>
<feature type="domain" description="S1 motif" evidence="4">
    <location>
        <begin position="114"/>
        <end position="180"/>
    </location>
</feature>
<dbReference type="GO" id="GO:0006412">
    <property type="term" value="P:translation"/>
    <property type="evidence" value="ECO:0007669"/>
    <property type="project" value="TreeGrafter"/>
</dbReference>
<evidence type="ECO:0000259" key="4">
    <source>
        <dbReference type="PROSITE" id="PS50126"/>
    </source>
</evidence>
<dbReference type="InterPro" id="IPR050437">
    <property type="entry name" value="Ribos_protein_bS1-like"/>
</dbReference>
<dbReference type="Gene3D" id="2.40.50.140">
    <property type="entry name" value="Nucleic acid-binding proteins"/>
    <property type="match status" value="4"/>
</dbReference>
<dbReference type="CDD" id="cd05688">
    <property type="entry name" value="S1_RPS1_repeat_ec3"/>
    <property type="match status" value="1"/>
</dbReference>
<evidence type="ECO:0000313" key="5">
    <source>
        <dbReference type="EMBL" id="KOA20781.1"/>
    </source>
</evidence>
<dbReference type="RefSeq" id="WP_052220505.1">
    <property type="nucleotide sequence ID" value="NZ_LHUR01000012.1"/>
</dbReference>
<keyword evidence="2 5" id="KW-0689">Ribosomal protein</keyword>
<dbReference type="NCBIfam" id="NF005208">
    <property type="entry name" value="PRK06676.1"/>
    <property type="match status" value="1"/>
</dbReference>
<dbReference type="CDD" id="cd04465">
    <property type="entry name" value="S1_RPS1_repeat_ec2_hs2"/>
    <property type="match status" value="1"/>
</dbReference>
<dbReference type="CDD" id="cd05687">
    <property type="entry name" value="S1_RPS1_repeat_ec1_hs1"/>
    <property type="match status" value="1"/>
</dbReference>
<evidence type="ECO:0000256" key="3">
    <source>
        <dbReference type="ARBA" id="ARBA00023274"/>
    </source>
</evidence>
<dbReference type="PROSITE" id="PS50126">
    <property type="entry name" value="S1"/>
    <property type="match status" value="4"/>
</dbReference>
<dbReference type="Pfam" id="PF00575">
    <property type="entry name" value="S1"/>
    <property type="match status" value="4"/>
</dbReference>
<dbReference type="PATRIC" id="fig|1121318.3.peg.928"/>
<organism evidence="5 6">
    <name type="scientific">Clostridium homopropionicum DSM 5847</name>
    <dbReference type="NCBI Taxonomy" id="1121318"/>
    <lineage>
        <taxon>Bacteria</taxon>
        <taxon>Bacillati</taxon>
        <taxon>Bacillota</taxon>
        <taxon>Clostridia</taxon>
        <taxon>Eubacteriales</taxon>
        <taxon>Clostridiaceae</taxon>
        <taxon>Clostridium</taxon>
    </lineage>
</organism>
<accession>A0A0L6ZCT6</accession>
<feature type="domain" description="S1 motif" evidence="4">
    <location>
        <begin position="286"/>
        <end position="355"/>
    </location>
</feature>
<dbReference type="InterPro" id="IPR035104">
    <property type="entry name" value="Ribosomal_protein_S1-like"/>
</dbReference>
<dbReference type="FunFam" id="2.40.50.140:FF:000051">
    <property type="entry name" value="RNA-binding transcriptional accessory protein"/>
    <property type="match status" value="2"/>
</dbReference>
<dbReference type="InterPro" id="IPR003029">
    <property type="entry name" value="S1_domain"/>
</dbReference>
<comment type="similarity">
    <text evidence="1">Belongs to the bacterial ribosomal protein bS1 family.</text>
</comment>
<dbReference type="PANTHER" id="PTHR10724:SF7">
    <property type="entry name" value="SMALL RIBOSOMAL SUBUNIT PROTEIN BS1C"/>
    <property type="match status" value="1"/>
</dbReference>
<dbReference type="SUPFAM" id="SSF50249">
    <property type="entry name" value="Nucleic acid-binding proteins"/>
    <property type="match status" value="4"/>
</dbReference>
<feature type="domain" description="S1 motif" evidence="4">
    <location>
        <begin position="201"/>
        <end position="269"/>
    </location>
</feature>
<dbReference type="Proteomes" id="UP000037043">
    <property type="component" value="Unassembled WGS sequence"/>
</dbReference>
<evidence type="ECO:0000313" key="6">
    <source>
        <dbReference type="Proteomes" id="UP000037043"/>
    </source>
</evidence>
<keyword evidence="6" id="KW-1185">Reference proteome</keyword>
<keyword evidence="3" id="KW-0687">Ribonucleoprotein</keyword>
<dbReference type="AlphaFoldDB" id="A0A0L6ZCT6"/>
<dbReference type="PANTHER" id="PTHR10724">
    <property type="entry name" value="30S RIBOSOMAL PROTEIN S1"/>
    <property type="match status" value="1"/>
</dbReference>
<gene>
    <name evidence="5" type="primary">rpsA</name>
    <name evidence="5" type="ORF">CLHOM_09240</name>
</gene>